<dbReference type="InterPro" id="IPR027417">
    <property type="entry name" value="P-loop_NTPase"/>
</dbReference>
<evidence type="ECO:0000256" key="1">
    <source>
        <dbReference type="ARBA" id="ARBA00004496"/>
    </source>
</evidence>
<evidence type="ECO:0000256" key="10">
    <source>
        <dbReference type="ARBA" id="ARBA00032441"/>
    </source>
</evidence>
<keyword evidence="11" id="KW-0808">Transferase</keyword>
<evidence type="ECO:0000256" key="7">
    <source>
        <dbReference type="ARBA" id="ARBA00022741"/>
    </source>
</evidence>
<dbReference type="PANTHER" id="PTHR33540:SF2">
    <property type="entry name" value="TRNA THREONYLCARBAMOYLADENOSINE BIOSYNTHESIS PROTEIN TSAE"/>
    <property type="match status" value="1"/>
</dbReference>
<keyword evidence="4" id="KW-0963">Cytoplasm</keyword>
<keyword evidence="7" id="KW-0547">Nucleotide-binding</keyword>
<dbReference type="PANTHER" id="PTHR33540">
    <property type="entry name" value="TRNA THREONYLCARBAMOYLADENOSINE BIOSYNTHESIS PROTEIN TSAE"/>
    <property type="match status" value="1"/>
</dbReference>
<reference evidence="12" key="1">
    <citation type="submission" date="2018-06" db="EMBL/GenBank/DDBJ databases">
        <title>The Anaplasma ovis genome reveals a high proportion of pseudogenes.</title>
        <authorList>
            <person name="Liu Z."/>
            <person name="Peasley A.M."/>
            <person name="Yang J."/>
            <person name="Li Y."/>
            <person name="Guan G."/>
            <person name="Luo J."/>
            <person name="Yin H."/>
            <person name="Brayton K.A."/>
        </authorList>
    </citation>
    <scope>NUCLEOTIDE SEQUENCE [LARGE SCALE GENOMIC DNA]</scope>
    <source>
        <strain evidence="12">Haibei</strain>
    </source>
</reference>
<dbReference type="EMBL" id="CP015994">
    <property type="protein sequence ID" value="ASI48054.1"/>
    <property type="molecule type" value="Genomic_DNA"/>
</dbReference>
<dbReference type="Proteomes" id="UP000259762">
    <property type="component" value="Chromosome"/>
</dbReference>
<gene>
    <name evidence="11" type="ORF">AOV_04780</name>
</gene>
<dbReference type="GO" id="GO:0002949">
    <property type="term" value="P:tRNA threonylcarbamoyladenosine modification"/>
    <property type="evidence" value="ECO:0007669"/>
    <property type="project" value="InterPro"/>
</dbReference>
<accession>A0A2Z2LCB2</accession>
<sequence length="153" mass="16423">MCPPTQRGGKAVSYHPHLNLDALRGVAATLSRSLAGDMVVAVSGDLGVGKTEFCRAIILELSSASFLGSPTFGIIHEYECPGGFFLYHVDLYRLSSVKEVQEAGVFDVLAGNLVLIEWPGILGGCVKFDLELNITYSSEGNDMRDIVITRGNS</sequence>
<evidence type="ECO:0000256" key="4">
    <source>
        <dbReference type="ARBA" id="ARBA00022490"/>
    </source>
</evidence>
<evidence type="ECO:0000256" key="8">
    <source>
        <dbReference type="ARBA" id="ARBA00022840"/>
    </source>
</evidence>
<dbReference type="SUPFAM" id="SSF52540">
    <property type="entry name" value="P-loop containing nucleoside triphosphate hydrolases"/>
    <property type="match status" value="1"/>
</dbReference>
<evidence type="ECO:0000313" key="11">
    <source>
        <dbReference type="EMBL" id="ASI48054.1"/>
    </source>
</evidence>
<dbReference type="Gene3D" id="3.40.50.300">
    <property type="entry name" value="P-loop containing nucleotide triphosphate hydrolases"/>
    <property type="match status" value="1"/>
</dbReference>
<dbReference type="GO" id="GO:0005737">
    <property type="term" value="C:cytoplasm"/>
    <property type="evidence" value="ECO:0007669"/>
    <property type="project" value="UniProtKB-SubCell"/>
</dbReference>
<dbReference type="AlphaFoldDB" id="A0A2Z2LCB2"/>
<reference evidence="11 12" key="2">
    <citation type="journal article" date="2019" name="BMC Genomics">
        <title>The Anaplasma ovis genome reveals a high proportion of pseudogenes.</title>
        <authorList>
            <person name="Liu Z."/>
            <person name="Peasley A.M."/>
            <person name="Yang J."/>
            <person name="Li Y."/>
            <person name="Guan G."/>
            <person name="Luo J."/>
            <person name="Yin H."/>
            <person name="Brayton K.A."/>
        </authorList>
    </citation>
    <scope>NUCLEOTIDE SEQUENCE [LARGE SCALE GENOMIC DNA]</scope>
    <source>
        <strain evidence="11 12">Haibei</strain>
    </source>
</reference>
<organism evidence="11 12">
    <name type="scientific">Anaplasma ovis str. Haibei</name>
    <dbReference type="NCBI Taxonomy" id="1248439"/>
    <lineage>
        <taxon>Bacteria</taxon>
        <taxon>Pseudomonadati</taxon>
        <taxon>Pseudomonadota</taxon>
        <taxon>Alphaproteobacteria</taxon>
        <taxon>Rickettsiales</taxon>
        <taxon>Anaplasmataceae</taxon>
        <taxon>Anaplasma</taxon>
    </lineage>
</organism>
<keyword evidence="6" id="KW-0479">Metal-binding</keyword>
<keyword evidence="12" id="KW-1185">Reference proteome</keyword>
<protein>
    <recommendedName>
        <fullName evidence="3">tRNA threonylcarbamoyladenosine biosynthesis protein TsaE</fullName>
    </recommendedName>
    <alternativeName>
        <fullName evidence="10">t(6)A37 threonylcarbamoyladenosine biosynthesis protein TsaE</fullName>
    </alternativeName>
</protein>
<dbReference type="OrthoDB" id="9800307at2"/>
<dbReference type="Pfam" id="PF02367">
    <property type="entry name" value="TsaE"/>
    <property type="match status" value="1"/>
</dbReference>
<dbReference type="GO" id="GO:0016740">
    <property type="term" value="F:transferase activity"/>
    <property type="evidence" value="ECO:0007669"/>
    <property type="project" value="UniProtKB-KW"/>
</dbReference>
<evidence type="ECO:0000256" key="5">
    <source>
        <dbReference type="ARBA" id="ARBA00022694"/>
    </source>
</evidence>
<dbReference type="KEGG" id="aoh:AOV_04780"/>
<comment type="similarity">
    <text evidence="2">Belongs to the TsaE family.</text>
</comment>
<keyword evidence="5" id="KW-0819">tRNA processing</keyword>
<dbReference type="InterPro" id="IPR003442">
    <property type="entry name" value="T6A_TsaE"/>
</dbReference>
<dbReference type="GO" id="GO:0046872">
    <property type="term" value="F:metal ion binding"/>
    <property type="evidence" value="ECO:0007669"/>
    <property type="project" value="UniProtKB-KW"/>
</dbReference>
<keyword evidence="8" id="KW-0067">ATP-binding</keyword>
<dbReference type="GO" id="GO:0005524">
    <property type="term" value="F:ATP binding"/>
    <property type="evidence" value="ECO:0007669"/>
    <property type="project" value="UniProtKB-KW"/>
</dbReference>
<name>A0A2Z2LCB2_9RICK</name>
<comment type="subcellular location">
    <subcellularLocation>
        <location evidence="1">Cytoplasm</location>
    </subcellularLocation>
</comment>
<proteinExistence type="inferred from homology"/>
<evidence type="ECO:0000256" key="3">
    <source>
        <dbReference type="ARBA" id="ARBA00019010"/>
    </source>
</evidence>
<dbReference type="NCBIfam" id="TIGR00150">
    <property type="entry name" value="T6A_YjeE"/>
    <property type="match status" value="1"/>
</dbReference>
<evidence type="ECO:0000256" key="2">
    <source>
        <dbReference type="ARBA" id="ARBA00007599"/>
    </source>
</evidence>
<evidence type="ECO:0000256" key="6">
    <source>
        <dbReference type="ARBA" id="ARBA00022723"/>
    </source>
</evidence>
<keyword evidence="9" id="KW-0460">Magnesium</keyword>
<dbReference type="RefSeq" id="WP_075139293.1">
    <property type="nucleotide sequence ID" value="NZ_CP015994.1"/>
</dbReference>
<evidence type="ECO:0000256" key="9">
    <source>
        <dbReference type="ARBA" id="ARBA00022842"/>
    </source>
</evidence>
<evidence type="ECO:0000313" key="12">
    <source>
        <dbReference type="Proteomes" id="UP000259762"/>
    </source>
</evidence>